<dbReference type="RefSeq" id="WP_254163431.1">
    <property type="nucleotide sequence ID" value="NZ_JAHESF010000010.1"/>
</dbReference>
<evidence type="ECO:0000256" key="2">
    <source>
        <dbReference type="PROSITE-ProRule" id="PRU00169"/>
    </source>
</evidence>
<evidence type="ECO:0000256" key="1">
    <source>
        <dbReference type="ARBA" id="ARBA00022553"/>
    </source>
</evidence>
<comment type="caution">
    <text evidence="4">The sequence shown here is derived from an EMBL/GenBank/DDBJ whole genome shotgun (WGS) entry which is preliminary data.</text>
</comment>
<proteinExistence type="predicted"/>
<dbReference type="InterPro" id="IPR011006">
    <property type="entry name" value="CheY-like_superfamily"/>
</dbReference>
<dbReference type="Proteomes" id="UP001319200">
    <property type="component" value="Unassembled WGS sequence"/>
</dbReference>
<dbReference type="PANTHER" id="PTHR44591:SF3">
    <property type="entry name" value="RESPONSE REGULATORY DOMAIN-CONTAINING PROTEIN"/>
    <property type="match status" value="1"/>
</dbReference>
<sequence length="115" mass="12863">MKKIVFADDDSTIQDVINLILEDEYKVTIFSKGEPLLNNEFELPDLFLLDKQLSGIDGLEVCRFLKTQESTRHIPVIMISATPNISSLAKAAGADGVIEKPFPIQQLRQLIATYI</sequence>
<keyword evidence="1 2" id="KW-0597">Phosphoprotein</keyword>
<gene>
    <name evidence="4" type="ORF">KK083_11770</name>
</gene>
<protein>
    <submittedName>
        <fullName evidence="4">Response regulator</fullName>
    </submittedName>
</protein>
<dbReference type="GO" id="GO:0000160">
    <property type="term" value="P:phosphorelay signal transduction system"/>
    <property type="evidence" value="ECO:0007669"/>
    <property type="project" value="InterPro"/>
</dbReference>
<dbReference type="PROSITE" id="PS50110">
    <property type="entry name" value="RESPONSE_REGULATORY"/>
    <property type="match status" value="1"/>
</dbReference>
<name>A0AAP2DLM7_9BACT</name>
<organism evidence="4 5">
    <name type="scientific">Chryseosolibacter histidini</name>
    <dbReference type="NCBI Taxonomy" id="2782349"/>
    <lineage>
        <taxon>Bacteria</taxon>
        <taxon>Pseudomonadati</taxon>
        <taxon>Bacteroidota</taxon>
        <taxon>Cytophagia</taxon>
        <taxon>Cytophagales</taxon>
        <taxon>Chryseotaleaceae</taxon>
        <taxon>Chryseosolibacter</taxon>
    </lineage>
</organism>
<dbReference type="Pfam" id="PF00072">
    <property type="entry name" value="Response_reg"/>
    <property type="match status" value="1"/>
</dbReference>
<evidence type="ECO:0000313" key="5">
    <source>
        <dbReference type="Proteomes" id="UP001319200"/>
    </source>
</evidence>
<reference evidence="4 5" key="1">
    <citation type="submission" date="2021-05" db="EMBL/GenBank/DDBJ databases">
        <title>A Polyphasic approach of four new species of the genus Ohtaekwangia: Ohtaekwangia histidinii sp. nov., Ohtaekwangia cretensis sp. nov., Ohtaekwangia indiensis sp. nov., Ohtaekwangia reichenbachii sp. nov. from diverse environment.</title>
        <authorList>
            <person name="Octaviana S."/>
        </authorList>
    </citation>
    <scope>NUCLEOTIDE SEQUENCE [LARGE SCALE GENOMIC DNA]</scope>
    <source>
        <strain evidence="4 5">PWU4</strain>
    </source>
</reference>
<dbReference type="InterPro" id="IPR050595">
    <property type="entry name" value="Bact_response_regulator"/>
</dbReference>
<dbReference type="PANTHER" id="PTHR44591">
    <property type="entry name" value="STRESS RESPONSE REGULATOR PROTEIN 1"/>
    <property type="match status" value="1"/>
</dbReference>
<evidence type="ECO:0000313" key="4">
    <source>
        <dbReference type="EMBL" id="MBT1697558.1"/>
    </source>
</evidence>
<dbReference type="EMBL" id="JAHESF010000010">
    <property type="protein sequence ID" value="MBT1697558.1"/>
    <property type="molecule type" value="Genomic_DNA"/>
</dbReference>
<dbReference type="Gene3D" id="3.40.50.2300">
    <property type="match status" value="1"/>
</dbReference>
<feature type="modified residue" description="4-aspartylphosphate" evidence="2">
    <location>
        <position position="50"/>
    </location>
</feature>
<evidence type="ECO:0000259" key="3">
    <source>
        <dbReference type="PROSITE" id="PS50110"/>
    </source>
</evidence>
<feature type="domain" description="Response regulatory" evidence="3">
    <location>
        <begin position="3"/>
        <end position="115"/>
    </location>
</feature>
<dbReference type="InterPro" id="IPR001789">
    <property type="entry name" value="Sig_transdc_resp-reg_receiver"/>
</dbReference>
<keyword evidence="5" id="KW-1185">Reference proteome</keyword>
<dbReference type="AlphaFoldDB" id="A0AAP2DLM7"/>
<dbReference type="SMART" id="SM00448">
    <property type="entry name" value="REC"/>
    <property type="match status" value="1"/>
</dbReference>
<dbReference type="SUPFAM" id="SSF52172">
    <property type="entry name" value="CheY-like"/>
    <property type="match status" value="1"/>
</dbReference>
<accession>A0AAP2DLM7</accession>